<comment type="caution">
    <text evidence="4">The sequence shown here is derived from an EMBL/GenBank/DDBJ whole genome shotgun (WGS) entry which is preliminary data.</text>
</comment>
<keyword evidence="2 4" id="KW-0560">Oxidoreductase</keyword>
<comment type="pathway">
    <text evidence="2">Carbohydrate biosynthesis; dTDP-L-rhamnose biosynthesis.</text>
</comment>
<dbReference type="PANTHER" id="PTHR10491:SF4">
    <property type="entry name" value="METHIONINE ADENOSYLTRANSFERASE 2 SUBUNIT BETA"/>
    <property type="match status" value="1"/>
</dbReference>
<organism evidence="4 5">
    <name type="scientific">Jeotgalibacillus terrae</name>
    <dbReference type="NCBI Taxonomy" id="587735"/>
    <lineage>
        <taxon>Bacteria</taxon>
        <taxon>Bacillati</taxon>
        <taxon>Bacillota</taxon>
        <taxon>Bacilli</taxon>
        <taxon>Bacillales</taxon>
        <taxon>Caryophanaceae</taxon>
        <taxon>Jeotgalibacillus</taxon>
    </lineage>
</organism>
<proteinExistence type="inferred from homology"/>
<dbReference type="CDD" id="cd05254">
    <property type="entry name" value="dTDP_HR_like_SDR_e"/>
    <property type="match status" value="1"/>
</dbReference>
<dbReference type="InterPro" id="IPR029903">
    <property type="entry name" value="RmlD-like-bd"/>
</dbReference>
<keyword evidence="5" id="KW-1185">Reference proteome</keyword>
<dbReference type="NCBIfam" id="TIGR01214">
    <property type="entry name" value="rmlD"/>
    <property type="match status" value="1"/>
</dbReference>
<dbReference type="EMBL" id="JBHUPG010000003">
    <property type="protein sequence ID" value="MFD2910595.1"/>
    <property type="molecule type" value="Genomic_DNA"/>
</dbReference>
<dbReference type="Proteomes" id="UP001597561">
    <property type="component" value="Unassembled WGS sequence"/>
</dbReference>
<dbReference type="InterPro" id="IPR005913">
    <property type="entry name" value="dTDP_dehydrorham_reduct"/>
</dbReference>
<evidence type="ECO:0000256" key="2">
    <source>
        <dbReference type="RuleBase" id="RU364082"/>
    </source>
</evidence>
<dbReference type="GO" id="GO:0008831">
    <property type="term" value="F:dTDP-4-dehydrorhamnose reductase activity"/>
    <property type="evidence" value="ECO:0007669"/>
    <property type="project" value="UniProtKB-EC"/>
</dbReference>
<sequence>MHPLKVMVTGSKGQLGQELCHVLMNEGHEVTGFSRPELDVTNPVEVRNKVKNCKPDVVIHAAAYTDVNRAEQEPEKAFQVNAIGTRNVALAVKEIGAKMVYISTDYVFDGTSQYPIREEETPNPLSVYGESKLRGEEYVRDILSDYFIVRTSWLYGRYGNNFVKKILEAGDLTQTVTVVNDQVGSPTYTGDLAAAIAKLIVTDQFGIYHLSNSGSCSWYEFAREIFYLAGKDVSVEPCKTEDFKSPAKRPAYSILDHGRWRENGFAEVRHWSEALEEFLTHYLISS</sequence>
<dbReference type="Pfam" id="PF04321">
    <property type="entry name" value="RmlD_sub_bind"/>
    <property type="match status" value="1"/>
</dbReference>
<reference evidence="5" key="1">
    <citation type="journal article" date="2019" name="Int. J. Syst. Evol. Microbiol.">
        <title>The Global Catalogue of Microorganisms (GCM) 10K type strain sequencing project: providing services to taxonomists for standard genome sequencing and annotation.</title>
        <authorList>
            <consortium name="The Broad Institute Genomics Platform"/>
            <consortium name="The Broad Institute Genome Sequencing Center for Infectious Disease"/>
            <person name="Wu L."/>
            <person name="Ma J."/>
        </authorList>
    </citation>
    <scope>NUCLEOTIDE SEQUENCE [LARGE SCALE GENOMIC DNA]</scope>
    <source>
        <strain evidence="5">KCTC 13528</strain>
    </source>
</reference>
<dbReference type="SUPFAM" id="SSF51735">
    <property type="entry name" value="NAD(P)-binding Rossmann-fold domains"/>
    <property type="match status" value="1"/>
</dbReference>
<dbReference type="PANTHER" id="PTHR10491">
    <property type="entry name" value="DTDP-4-DEHYDRORHAMNOSE REDUCTASE"/>
    <property type="match status" value="1"/>
</dbReference>
<dbReference type="InterPro" id="IPR036291">
    <property type="entry name" value="NAD(P)-bd_dom_sf"/>
</dbReference>
<comment type="function">
    <text evidence="2">Catalyzes the reduction of dTDP-6-deoxy-L-lyxo-4-hexulose to yield dTDP-L-rhamnose.</text>
</comment>
<comment type="similarity">
    <text evidence="1 2">Belongs to the dTDP-4-dehydrorhamnose reductase family.</text>
</comment>
<dbReference type="Gene3D" id="3.40.50.720">
    <property type="entry name" value="NAD(P)-binding Rossmann-like Domain"/>
    <property type="match status" value="1"/>
</dbReference>
<evidence type="ECO:0000313" key="5">
    <source>
        <dbReference type="Proteomes" id="UP001597561"/>
    </source>
</evidence>
<dbReference type="EC" id="1.1.1.133" evidence="2"/>
<gene>
    <name evidence="4" type="primary">rfbD</name>
    <name evidence="4" type="ORF">ACFS5P_01785</name>
</gene>
<evidence type="ECO:0000259" key="3">
    <source>
        <dbReference type="Pfam" id="PF04321"/>
    </source>
</evidence>
<evidence type="ECO:0000313" key="4">
    <source>
        <dbReference type="EMBL" id="MFD2910595.1"/>
    </source>
</evidence>
<evidence type="ECO:0000256" key="1">
    <source>
        <dbReference type="ARBA" id="ARBA00010944"/>
    </source>
</evidence>
<protein>
    <recommendedName>
        <fullName evidence="2">dTDP-4-dehydrorhamnose reductase</fullName>
        <ecNumber evidence="2">1.1.1.133</ecNumber>
    </recommendedName>
</protein>
<feature type="domain" description="RmlD-like substrate binding" evidence="3">
    <location>
        <begin position="5"/>
        <end position="282"/>
    </location>
</feature>
<name>A0ABW5ZE68_9BACL</name>
<dbReference type="Gene3D" id="3.90.25.10">
    <property type="entry name" value="UDP-galactose 4-epimerase, domain 1"/>
    <property type="match status" value="1"/>
</dbReference>
<dbReference type="RefSeq" id="WP_204729343.1">
    <property type="nucleotide sequence ID" value="NZ_JAFBDK010000007.1"/>
</dbReference>
<accession>A0ABW5ZE68</accession>
<keyword evidence="2" id="KW-0521">NADP</keyword>